<dbReference type="EMBL" id="MQWB01000001">
    <property type="protein sequence ID" value="OZC02826.1"/>
    <property type="molecule type" value="Genomic_DNA"/>
</dbReference>
<dbReference type="FunFam" id="2.30.180.10:FF:000019">
    <property type="entry name" value="Cell surface lipoprotein"/>
    <property type="match status" value="1"/>
</dbReference>
<dbReference type="PANTHER" id="PTHR10900">
    <property type="entry name" value="PERIOSTIN-RELATED"/>
    <property type="match status" value="1"/>
</dbReference>
<reference evidence="3 4" key="1">
    <citation type="submission" date="2016-11" db="EMBL/GenBank/DDBJ databases">
        <title>Study of marine rhodopsin-containing bacteria.</title>
        <authorList>
            <person name="Yoshizawa S."/>
            <person name="Kumagai Y."/>
            <person name="Kogure K."/>
        </authorList>
    </citation>
    <scope>NUCLEOTIDE SEQUENCE [LARGE SCALE GENOMIC DNA]</scope>
    <source>
        <strain evidence="3 4">SG-29</strain>
    </source>
</reference>
<dbReference type="InParanoid" id="A0A259TYQ5"/>
<feature type="chain" id="PRO_5013056796" description="FAS1 domain-containing protein" evidence="1">
    <location>
        <begin position="21"/>
        <end position="175"/>
    </location>
</feature>
<comment type="caution">
    <text evidence="3">The sequence shown here is derived from an EMBL/GenBank/DDBJ whole genome shotgun (WGS) entry which is preliminary data.</text>
</comment>
<proteinExistence type="predicted"/>
<dbReference type="InterPro" id="IPR000782">
    <property type="entry name" value="FAS1_domain"/>
</dbReference>
<accession>A0A259TYQ5</accession>
<evidence type="ECO:0000259" key="2">
    <source>
        <dbReference type="PROSITE" id="PS50213"/>
    </source>
</evidence>
<dbReference type="SUPFAM" id="SSF82153">
    <property type="entry name" value="FAS1 domain"/>
    <property type="match status" value="1"/>
</dbReference>
<dbReference type="PROSITE" id="PS50213">
    <property type="entry name" value="FAS1"/>
    <property type="match status" value="1"/>
</dbReference>
<dbReference type="PANTHER" id="PTHR10900:SF77">
    <property type="entry name" value="FI19380P1"/>
    <property type="match status" value="1"/>
</dbReference>
<dbReference type="SMART" id="SM00554">
    <property type="entry name" value="FAS1"/>
    <property type="match status" value="1"/>
</dbReference>
<dbReference type="Gene3D" id="2.30.180.10">
    <property type="entry name" value="FAS1 domain"/>
    <property type="match status" value="1"/>
</dbReference>
<gene>
    <name evidence="3" type="ORF">BSZ36_07475</name>
</gene>
<evidence type="ECO:0000313" key="4">
    <source>
        <dbReference type="Proteomes" id="UP000216446"/>
    </source>
</evidence>
<protein>
    <recommendedName>
        <fullName evidence="2">FAS1 domain-containing protein</fullName>
    </recommendedName>
</protein>
<dbReference type="OrthoDB" id="9800666at2"/>
<dbReference type="AlphaFoldDB" id="A0A259TYQ5"/>
<dbReference type="PROSITE" id="PS51257">
    <property type="entry name" value="PROKAR_LIPOPROTEIN"/>
    <property type="match status" value="1"/>
</dbReference>
<feature type="signal peptide" evidence="1">
    <location>
        <begin position="1"/>
        <end position="20"/>
    </location>
</feature>
<dbReference type="GO" id="GO:0005615">
    <property type="term" value="C:extracellular space"/>
    <property type="evidence" value="ECO:0007669"/>
    <property type="project" value="TreeGrafter"/>
</dbReference>
<dbReference type="Proteomes" id="UP000216446">
    <property type="component" value="Unassembled WGS sequence"/>
</dbReference>
<sequence>MKTLLSLFLGLTLLAGCSSSSEMEMDANAGVMVGGSMMLPTQNLVQNASGASNLTTLVAAVTAADLGATLSGPGPFTVFAPPNSAFAALPAGTVDNLLKAENKAQLTAVLTYHVVPGRLSAADLRDGQMLTTVNGAQLQVRKMDGKVMVGGATVTQANVYASNGVAHVIDKVLLP</sequence>
<feature type="domain" description="FAS1" evidence="2">
    <location>
        <begin position="41"/>
        <end position="173"/>
    </location>
</feature>
<dbReference type="InterPro" id="IPR036378">
    <property type="entry name" value="FAS1_dom_sf"/>
</dbReference>
<keyword evidence="4" id="KW-1185">Reference proteome</keyword>
<dbReference type="RefSeq" id="WP_094547477.1">
    <property type="nucleotide sequence ID" value="NZ_MQWB01000001.1"/>
</dbReference>
<evidence type="ECO:0000313" key="3">
    <source>
        <dbReference type="EMBL" id="OZC02826.1"/>
    </source>
</evidence>
<organism evidence="3 4">
    <name type="scientific">Rubricoccus marinus</name>
    <dbReference type="NCBI Taxonomy" id="716817"/>
    <lineage>
        <taxon>Bacteria</taxon>
        <taxon>Pseudomonadati</taxon>
        <taxon>Rhodothermota</taxon>
        <taxon>Rhodothermia</taxon>
        <taxon>Rhodothermales</taxon>
        <taxon>Rubricoccaceae</taxon>
        <taxon>Rubricoccus</taxon>
    </lineage>
</organism>
<dbReference type="InterPro" id="IPR050904">
    <property type="entry name" value="Adhesion/Biosynth-related"/>
</dbReference>
<keyword evidence="1" id="KW-0732">Signal</keyword>
<dbReference type="Pfam" id="PF02469">
    <property type="entry name" value="Fasciclin"/>
    <property type="match status" value="1"/>
</dbReference>
<evidence type="ECO:0000256" key="1">
    <source>
        <dbReference type="SAM" id="SignalP"/>
    </source>
</evidence>
<name>A0A259TYQ5_9BACT</name>